<evidence type="ECO:0000313" key="3">
    <source>
        <dbReference type="Proteomes" id="UP001346149"/>
    </source>
</evidence>
<feature type="region of interest" description="Disordered" evidence="1">
    <location>
        <begin position="42"/>
        <end position="68"/>
    </location>
</feature>
<organism evidence="2 3">
    <name type="scientific">Trapa natans</name>
    <name type="common">Water chestnut</name>
    <dbReference type="NCBI Taxonomy" id="22666"/>
    <lineage>
        <taxon>Eukaryota</taxon>
        <taxon>Viridiplantae</taxon>
        <taxon>Streptophyta</taxon>
        <taxon>Embryophyta</taxon>
        <taxon>Tracheophyta</taxon>
        <taxon>Spermatophyta</taxon>
        <taxon>Magnoliopsida</taxon>
        <taxon>eudicotyledons</taxon>
        <taxon>Gunneridae</taxon>
        <taxon>Pentapetalae</taxon>
        <taxon>rosids</taxon>
        <taxon>malvids</taxon>
        <taxon>Myrtales</taxon>
        <taxon>Lythraceae</taxon>
        <taxon>Trapa</taxon>
    </lineage>
</organism>
<protein>
    <submittedName>
        <fullName evidence="2">Uncharacterized protein</fullName>
    </submittedName>
</protein>
<reference evidence="2 3" key="1">
    <citation type="journal article" date="2023" name="Hortic Res">
        <title>Pangenome of water caltrop reveals structural variations and asymmetric subgenome divergence after allopolyploidization.</title>
        <authorList>
            <person name="Zhang X."/>
            <person name="Chen Y."/>
            <person name="Wang L."/>
            <person name="Yuan Y."/>
            <person name="Fang M."/>
            <person name="Shi L."/>
            <person name="Lu R."/>
            <person name="Comes H.P."/>
            <person name="Ma Y."/>
            <person name="Chen Y."/>
            <person name="Huang G."/>
            <person name="Zhou Y."/>
            <person name="Zheng Z."/>
            <person name="Qiu Y."/>
        </authorList>
    </citation>
    <scope>NUCLEOTIDE SEQUENCE [LARGE SCALE GENOMIC DNA]</scope>
    <source>
        <strain evidence="2">F231</strain>
    </source>
</reference>
<name>A0AAN7KAR6_TRANT</name>
<gene>
    <name evidence="2" type="ORF">SAY86_026373</name>
</gene>
<evidence type="ECO:0000313" key="2">
    <source>
        <dbReference type="EMBL" id="KAK4765283.1"/>
    </source>
</evidence>
<keyword evidence="3" id="KW-1185">Reference proteome</keyword>
<sequence>MEELTMDLVLDFSIILGKHAREPECHLSYEQQLVAVRLEKASRSSKKYPPRVSQRAQLKQDKANNCLG</sequence>
<comment type="caution">
    <text evidence="2">The sequence shown here is derived from an EMBL/GenBank/DDBJ whole genome shotgun (WGS) entry which is preliminary data.</text>
</comment>
<accession>A0AAN7KAR6</accession>
<dbReference type="EMBL" id="JAXQNO010000023">
    <property type="protein sequence ID" value="KAK4765283.1"/>
    <property type="molecule type" value="Genomic_DNA"/>
</dbReference>
<proteinExistence type="predicted"/>
<dbReference type="AlphaFoldDB" id="A0AAN7KAR6"/>
<evidence type="ECO:0000256" key="1">
    <source>
        <dbReference type="SAM" id="MobiDB-lite"/>
    </source>
</evidence>
<dbReference type="Proteomes" id="UP001346149">
    <property type="component" value="Unassembled WGS sequence"/>
</dbReference>